<dbReference type="EMBL" id="JBHSCX010000020">
    <property type="protein sequence ID" value="MFC4363640.1"/>
    <property type="molecule type" value="Genomic_DNA"/>
</dbReference>
<sequence length="55" mass="5911">MSKLRAMHPEAKVAAALTQCEGADAWLPMMASVAPKVVLLKNSAYCAIVDLDPWP</sequence>
<evidence type="ECO:0000313" key="1">
    <source>
        <dbReference type="EMBL" id="MFC4363640.1"/>
    </source>
</evidence>
<reference evidence="2" key="1">
    <citation type="journal article" date="2019" name="Int. J. Syst. Evol. Microbiol.">
        <title>The Global Catalogue of Microorganisms (GCM) 10K type strain sequencing project: providing services to taxonomists for standard genome sequencing and annotation.</title>
        <authorList>
            <consortium name="The Broad Institute Genomics Platform"/>
            <consortium name="The Broad Institute Genome Sequencing Center for Infectious Disease"/>
            <person name="Wu L."/>
            <person name="Ma J."/>
        </authorList>
    </citation>
    <scope>NUCLEOTIDE SEQUENCE [LARGE SCALE GENOMIC DNA]</scope>
    <source>
        <strain evidence="2">CECT 8570</strain>
    </source>
</reference>
<dbReference type="RefSeq" id="WP_290261601.1">
    <property type="nucleotide sequence ID" value="NZ_JAUFQG010000004.1"/>
</dbReference>
<protein>
    <submittedName>
        <fullName evidence="1">Uncharacterized protein</fullName>
    </submittedName>
</protein>
<evidence type="ECO:0000313" key="2">
    <source>
        <dbReference type="Proteomes" id="UP001595840"/>
    </source>
</evidence>
<keyword evidence="2" id="KW-1185">Reference proteome</keyword>
<gene>
    <name evidence="1" type="ORF">ACFOX3_15100</name>
</gene>
<proteinExistence type="predicted"/>
<organism evidence="1 2">
    <name type="scientific">Simiduia curdlanivorans</name>
    <dbReference type="NCBI Taxonomy" id="1492769"/>
    <lineage>
        <taxon>Bacteria</taxon>
        <taxon>Pseudomonadati</taxon>
        <taxon>Pseudomonadota</taxon>
        <taxon>Gammaproteobacteria</taxon>
        <taxon>Cellvibrionales</taxon>
        <taxon>Cellvibrionaceae</taxon>
        <taxon>Simiduia</taxon>
    </lineage>
</organism>
<accession>A0ABV8V8U1</accession>
<comment type="caution">
    <text evidence="1">The sequence shown here is derived from an EMBL/GenBank/DDBJ whole genome shotgun (WGS) entry which is preliminary data.</text>
</comment>
<name>A0ABV8V8U1_9GAMM</name>
<dbReference type="Proteomes" id="UP001595840">
    <property type="component" value="Unassembled WGS sequence"/>
</dbReference>